<dbReference type="GO" id="GO:0070411">
    <property type="term" value="F:I-SMAD binding"/>
    <property type="evidence" value="ECO:0007669"/>
    <property type="project" value="TreeGrafter"/>
</dbReference>
<feature type="compositionally biased region" description="Polar residues" evidence="3">
    <location>
        <begin position="188"/>
        <end position="198"/>
    </location>
</feature>
<dbReference type="AlphaFoldDB" id="A0A7R9GI22"/>
<evidence type="ECO:0000313" key="6">
    <source>
        <dbReference type="Proteomes" id="UP000678499"/>
    </source>
</evidence>
<evidence type="ECO:0000256" key="3">
    <source>
        <dbReference type="SAM" id="MobiDB-lite"/>
    </source>
</evidence>
<dbReference type="PROSITE" id="PS51076">
    <property type="entry name" value="MH2"/>
    <property type="match status" value="1"/>
</dbReference>
<dbReference type="PANTHER" id="PTHR13703">
    <property type="entry name" value="SMAD"/>
    <property type="match status" value="1"/>
</dbReference>
<dbReference type="InterPro" id="IPR013790">
    <property type="entry name" value="Dwarfin"/>
</dbReference>
<dbReference type="GO" id="GO:0009653">
    <property type="term" value="P:anatomical structure morphogenesis"/>
    <property type="evidence" value="ECO:0007669"/>
    <property type="project" value="TreeGrafter"/>
</dbReference>
<proteinExistence type="predicted"/>
<dbReference type="GO" id="GO:0051239">
    <property type="term" value="P:regulation of multicellular organismal process"/>
    <property type="evidence" value="ECO:0007669"/>
    <property type="project" value="UniProtKB-ARBA"/>
</dbReference>
<dbReference type="InterPro" id="IPR017855">
    <property type="entry name" value="SMAD-like_dom_sf"/>
</dbReference>
<keyword evidence="1" id="KW-0805">Transcription regulation</keyword>
<dbReference type="GO" id="GO:0140416">
    <property type="term" value="F:transcription regulator inhibitor activity"/>
    <property type="evidence" value="ECO:0007669"/>
    <property type="project" value="TreeGrafter"/>
</dbReference>
<evidence type="ECO:0000259" key="4">
    <source>
        <dbReference type="PROSITE" id="PS51076"/>
    </source>
</evidence>
<evidence type="ECO:0000313" key="5">
    <source>
        <dbReference type="EMBL" id="CAD7283348.1"/>
    </source>
</evidence>
<gene>
    <name evidence="5" type="ORF">NMOB1V02_LOCUS10964</name>
</gene>
<dbReference type="OrthoDB" id="5946219at2759"/>
<sequence>MVTESDDDRGDGGGPWCELAYWEERTRIGPVIPIAESWNNVFGWHDGARMLVPGRRSISLQAVAAKHHPNPSDQVLQARSKIGAGISISRDEERGDVWLYNVSKQPVFLAPSTLSPCRARAIAVHRLAPGYCVKAYDRATAECYRRLVIESDDAEEPLDTSDSSRGGGGGGRATASRPMTGPRRNAIDASSLSRTTPRSHWTLPTAVVAAAAAVIRRPSRLSPSVSAKDGDPSTRDGTWSVVRVGSRFG</sequence>
<reference evidence="5" key="1">
    <citation type="submission" date="2020-11" db="EMBL/GenBank/DDBJ databases">
        <authorList>
            <person name="Tran Van P."/>
        </authorList>
    </citation>
    <scope>NUCLEOTIDE SEQUENCE</scope>
</reference>
<dbReference type="GO" id="GO:0050793">
    <property type="term" value="P:regulation of developmental process"/>
    <property type="evidence" value="ECO:0007669"/>
    <property type="project" value="UniProtKB-ARBA"/>
</dbReference>
<dbReference type="GO" id="GO:0060395">
    <property type="term" value="P:SMAD protein signal transduction"/>
    <property type="evidence" value="ECO:0007669"/>
    <property type="project" value="TreeGrafter"/>
</dbReference>
<keyword evidence="2" id="KW-0804">Transcription</keyword>
<organism evidence="5">
    <name type="scientific">Notodromas monacha</name>
    <dbReference type="NCBI Taxonomy" id="399045"/>
    <lineage>
        <taxon>Eukaryota</taxon>
        <taxon>Metazoa</taxon>
        <taxon>Ecdysozoa</taxon>
        <taxon>Arthropoda</taxon>
        <taxon>Crustacea</taxon>
        <taxon>Oligostraca</taxon>
        <taxon>Ostracoda</taxon>
        <taxon>Podocopa</taxon>
        <taxon>Podocopida</taxon>
        <taxon>Cypridocopina</taxon>
        <taxon>Cypridoidea</taxon>
        <taxon>Cyprididae</taxon>
        <taxon>Notodromas</taxon>
    </lineage>
</organism>
<dbReference type="Pfam" id="PF03166">
    <property type="entry name" value="MH2"/>
    <property type="match status" value="1"/>
</dbReference>
<dbReference type="GO" id="GO:0030154">
    <property type="term" value="P:cell differentiation"/>
    <property type="evidence" value="ECO:0007669"/>
    <property type="project" value="TreeGrafter"/>
</dbReference>
<dbReference type="InterPro" id="IPR001132">
    <property type="entry name" value="SMAD_dom_Dwarfin-type"/>
</dbReference>
<dbReference type="GO" id="GO:0009791">
    <property type="term" value="P:post-embryonic development"/>
    <property type="evidence" value="ECO:0007669"/>
    <property type="project" value="UniProtKB-ARBA"/>
</dbReference>
<dbReference type="GO" id="GO:0071144">
    <property type="term" value="C:heteromeric SMAD protein complex"/>
    <property type="evidence" value="ECO:0007669"/>
    <property type="project" value="TreeGrafter"/>
</dbReference>
<protein>
    <recommendedName>
        <fullName evidence="4">MH2 domain-containing protein</fullName>
    </recommendedName>
</protein>
<feature type="domain" description="MH2" evidence="4">
    <location>
        <begin position="16"/>
        <end position="249"/>
    </location>
</feature>
<dbReference type="GO" id="GO:0006357">
    <property type="term" value="P:regulation of transcription by RNA polymerase II"/>
    <property type="evidence" value="ECO:0007669"/>
    <property type="project" value="TreeGrafter"/>
</dbReference>
<evidence type="ECO:0000256" key="1">
    <source>
        <dbReference type="ARBA" id="ARBA00023015"/>
    </source>
</evidence>
<dbReference type="SUPFAM" id="SSF49879">
    <property type="entry name" value="SMAD/FHA domain"/>
    <property type="match status" value="1"/>
</dbReference>
<dbReference type="EMBL" id="CAJPEX010005253">
    <property type="protein sequence ID" value="CAG0923500.1"/>
    <property type="molecule type" value="Genomic_DNA"/>
</dbReference>
<dbReference type="Proteomes" id="UP000678499">
    <property type="component" value="Unassembled WGS sequence"/>
</dbReference>
<dbReference type="Gene3D" id="2.60.200.10">
    <property type="match status" value="1"/>
</dbReference>
<evidence type="ECO:0000256" key="2">
    <source>
        <dbReference type="ARBA" id="ARBA00023163"/>
    </source>
</evidence>
<feature type="region of interest" description="Disordered" evidence="3">
    <location>
        <begin position="154"/>
        <end position="198"/>
    </location>
</feature>
<keyword evidence="6" id="KW-1185">Reference proteome</keyword>
<dbReference type="EMBL" id="OA887290">
    <property type="protein sequence ID" value="CAD7283348.1"/>
    <property type="molecule type" value="Genomic_DNA"/>
</dbReference>
<accession>A0A7R9GI22</accession>
<name>A0A7R9GI22_9CRUS</name>
<dbReference type="SMART" id="SM00524">
    <property type="entry name" value="DWB"/>
    <property type="match status" value="1"/>
</dbReference>
<dbReference type="InterPro" id="IPR008984">
    <property type="entry name" value="SMAD_FHA_dom_sf"/>
</dbReference>
<feature type="region of interest" description="Disordered" evidence="3">
    <location>
        <begin position="218"/>
        <end position="249"/>
    </location>
</feature>
<dbReference type="PANTHER" id="PTHR13703:SF54">
    <property type="entry name" value="MOTHERS AGAINST DECAPENTAPLEGIC HOMOLOG"/>
    <property type="match status" value="1"/>
</dbReference>